<evidence type="ECO:0000313" key="1">
    <source>
        <dbReference type="EMBL" id="GAA0320861.1"/>
    </source>
</evidence>
<organism evidence="1 2">
    <name type="scientific">Bacillus carboniphilus</name>
    <dbReference type="NCBI Taxonomy" id="86663"/>
    <lineage>
        <taxon>Bacteria</taxon>
        <taxon>Bacillati</taxon>
        <taxon>Bacillota</taxon>
        <taxon>Bacilli</taxon>
        <taxon>Bacillales</taxon>
        <taxon>Bacillaceae</taxon>
        <taxon>Bacillus</taxon>
    </lineage>
</organism>
<name>A0ABN0VYY4_9BACI</name>
<accession>A0ABN0VYY4</accession>
<dbReference type="Proteomes" id="UP001500782">
    <property type="component" value="Unassembled WGS sequence"/>
</dbReference>
<reference evidence="1 2" key="1">
    <citation type="journal article" date="2019" name="Int. J. Syst. Evol. Microbiol.">
        <title>The Global Catalogue of Microorganisms (GCM) 10K type strain sequencing project: providing services to taxonomists for standard genome sequencing and annotation.</title>
        <authorList>
            <consortium name="The Broad Institute Genomics Platform"/>
            <consortium name="The Broad Institute Genome Sequencing Center for Infectious Disease"/>
            <person name="Wu L."/>
            <person name="Ma J."/>
        </authorList>
    </citation>
    <scope>NUCLEOTIDE SEQUENCE [LARGE SCALE GENOMIC DNA]</scope>
    <source>
        <strain evidence="1 2">JCM 9731</strain>
    </source>
</reference>
<evidence type="ECO:0000313" key="2">
    <source>
        <dbReference type="Proteomes" id="UP001500782"/>
    </source>
</evidence>
<proteinExistence type="predicted"/>
<protein>
    <submittedName>
        <fullName evidence="1">Uncharacterized protein</fullName>
    </submittedName>
</protein>
<dbReference type="EMBL" id="BAAADJ010000008">
    <property type="protein sequence ID" value="GAA0320861.1"/>
    <property type="molecule type" value="Genomic_DNA"/>
</dbReference>
<comment type="caution">
    <text evidence="1">The sequence shown here is derived from an EMBL/GenBank/DDBJ whole genome shotgun (WGS) entry which is preliminary data.</text>
</comment>
<sequence>MSFLFIITISHSMHVAYRFSTLGYAWDRPFVKGNEYAYVH</sequence>
<gene>
    <name evidence="1" type="ORF">GCM10008967_09260</name>
</gene>
<keyword evidence="2" id="KW-1185">Reference proteome</keyword>